<dbReference type="EMBL" id="FO203527">
    <property type="protein sequence ID" value="CCO61026.1"/>
    <property type="molecule type" value="Genomic_DNA"/>
</dbReference>
<proteinExistence type="predicted"/>
<dbReference type="PANTHER" id="PTHR10545:SF29">
    <property type="entry name" value="GH14572P-RELATED"/>
    <property type="match status" value="1"/>
</dbReference>
<organism evidence="4 5">
    <name type="scientific">Vibrio nigripulchritudo</name>
    <dbReference type="NCBI Taxonomy" id="28173"/>
    <lineage>
        <taxon>Bacteria</taxon>
        <taxon>Pseudomonadati</taxon>
        <taxon>Pseudomonadota</taxon>
        <taxon>Gammaproteobacteria</taxon>
        <taxon>Vibrionales</taxon>
        <taxon>Vibrionaceae</taxon>
        <taxon>Vibrio</taxon>
    </lineage>
</organism>
<dbReference type="STRING" id="28173.VIBNI_B1265"/>
<keyword evidence="5" id="KW-1185">Reference proteome</keyword>
<dbReference type="eggNOG" id="COG0454">
    <property type="taxonomic scope" value="Bacteria"/>
</dbReference>
<dbReference type="InterPro" id="IPR016181">
    <property type="entry name" value="Acyl_CoA_acyltransferase"/>
</dbReference>
<dbReference type="Proteomes" id="UP000016895">
    <property type="component" value="Chromosome 2"/>
</dbReference>
<dbReference type="PATRIC" id="fig|1260221.3.peg.4871"/>
<keyword evidence="1 4" id="KW-0808">Transferase</keyword>
<dbReference type="InterPro" id="IPR051016">
    <property type="entry name" value="Diverse_Substrate_AcTransf"/>
</dbReference>
<dbReference type="SUPFAM" id="SSF55729">
    <property type="entry name" value="Acyl-CoA N-acyltransferases (Nat)"/>
    <property type="match status" value="1"/>
</dbReference>
<gene>
    <name evidence="4" type="ORF">VIBNI_B1265</name>
</gene>
<keyword evidence="2 4" id="KW-0012">Acyltransferase</keyword>
<dbReference type="PROSITE" id="PS51186">
    <property type="entry name" value="GNAT"/>
    <property type="match status" value="1"/>
</dbReference>
<dbReference type="Gene3D" id="3.40.630.30">
    <property type="match status" value="1"/>
</dbReference>
<dbReference type="KEGG" id="vni:VIBNI_B1265"/>
<feature type="domain" description="N-acetyltransferase" evidence="3">
    <location>
        <begin position="18"/>
        <end position="172"/>
    </location>
</feature>
<accession>U4KDA4</accession>
<evidence type="ECO:0000313" key="5">
    <source>
        <dbReference type="Proteomes" id="UP000016895"/>
    </source>
</evidence>
<reference evidence="4 5" key="1">
    <citation type="journal article" date="2013" name="ISME J.">
        <title>Comparative genomics of pathogenic lineages of Vibrio nigripulchritudo identifies virulence-associated traits.</title>
        <authorList>
            <person name="Goudenege D."/>
            <person name="Labreuche Y."/>
            <person name="Krin E."/>
            <person name="Ansquer D."/>
            <person name="Mangenot S."/>
            <person name="Calteau A."/>
            <person name="Medigue C."/>
            <person name="Mazel D."/>
            <person name="Polz M.F."/>
            <person name="Le Roux F."/>
        </authorList>
    </citation>
    <scope>NUCLEOTIDE SEQUENCE [LARGE SCALE GENOMIC DNA]</scope>
    <source>
        <strain evidence="5">SnF1</strain>
    </source>
</reference>
<dbReference type="GO" id="GO:0008080">
    <property type="term" value="F:N-acetyltransferase activity"/>
    <property type="evidence" value="ECO:0007669"/>
    <property type="project" value="UniProtKB-ARBA"/>
</dbReference>
<sequence length="172" mass="19981">MRAKKRTQNRKFSKEGNLKVRKAIFEDAPILLSLINKKADFDRSMRGFEGEITTSVERIQKTFFNSEPFAHAIILEVSDEPIGFAIFHYRYSSFSGLPSVWLDDLLVLNTERSKGHGRKVMRFLKELAQEKGVSHISWTASPINNRAHQFYLNLGAKVERMDGDRPFFRWDI</sequence>
<dbReference type="PANTHER" id="PTHR10545">
    <property type="entry name" value="DIAMINE N-ACETYLTRANSFERASE"/>
    <property type="match status" value="1"/>
</dbReference>
<dbReference type="AlphaFoldDB" id="U4KDA4"/>
<evidence type="ECO:0000256" key="1">
    <source>
        <dbReference type="ARBA" id="ARBA00022679"/>
    </source>
</evidence>
<evidence type="ECO:0000259" key="3">
    <source>
        <dbReference type="PROSITE" id="PS51186"/>
    </source>
</evidence>
<evidence type="ECO:0000313" key="4">
    <source>
        <dbReference type="EMBL" id="CCO61026.1"/>
    </source>
</evidence>
<dbReference type="InterPro" id="IPR000182">
    <property type="entry name" value="GNAT_dom"/>
</dbReference>
<protein>
    <submittedName>
        <fullName evidence="4">Putative Acyl-CoA N-acyltransferase</fullName>
    </submittedName>
</protein>
<name>U4KDA4_9VIBR</name>
<dbReference type="Pfam" id="PF00583">
    <property type="entry name" value="Acetyltransf_1"/>
    <property type="match status" value="1"/>
</dbReference>
<evidence type="ECO:0000256" key="2">
    <source>
        <dbReference type="ARBA" id="ARBA00023315"/>
    </source>
</evidence>